<accession>A0A4R6Q7K8</accession>
<dbReference type="Proteomes" id="UP000295500">
    <property type="component" value="Unassembled WGS sequence"/>
</dbReference>
<feature type="signal peptide" evidence="1">
    <location>
        <begin position="1"/>
        <end position="35"/>
    </location>
</feature>
<evidence type="ECO:0000256" key="1">
    <source>
        <dbReference type="SAM" id="SignalP"/>
    </source>
</evidence>
<evidence type="ECO:0000313" key="3">
    <source>
        <dbReference type="Proteomes" id="UP000295500"/>
    </source>
</evidence>
<sequence>MSIIYRCFATKKMRKIISLVICFALCNIMTSIAFANCGDNLAHEDNTLANKICDLSNTELNGFKFDNVQSDLCELDVVGISSSNLMQIDVNNNAYKYKYQIGDDGVITYANVVNNGDGSIDYYFKEGAVEDIVTIDGDNNLFINGKEVHYNYEMGSNPDVIFKAAGNVHYHDSTSPSYGQPSDYTQGPTIINYSDIELEQNIAKYTKAALSAVIVWAVPACKLIASVLAGYIIEKATTDEKKAKSLSVKTEINYHKKSKAGWLNGDYCRQLKAKWYYEKGYKKYATKGTVYKCGYVIN</sequence>
<dbReference type="EMBL" id="SNXO01000008">
    <property type="protein sequence ID" value="TDP58070.1"/>
    <property type="molecule type" value="Genomic_DNA"/>
</dbReference>
<dbReference type="AlphaFoldDB" id="A0A4R6Q7K8"/>
<protein>
    <submittedName>
        <fullName evidence="2">Uncharacterized protein</fullName>
    </submittedName>
</protein>
<gene>
    <name evidence="2" type="ORF">EV211_10815</name>
</gene>
<proteinExistence type="predicted"/>
<name>A0A4R6Q7K8_9FIRM</name>
<comment type="caution">
    <text evidence="2">The sequence shown here is derived from an EMBL/GenBank/DDBJ whole genome shotgun (WGS) entry which is preliminary data.</text>
</comment>
<reference evidence="2 3" key="1">
    <citation type="submission" date="2019-03" db="EMBL/GenBank/DDBJ databases">
        <title>Genomic Encyclopedia of Type Strains, Phase IV (KMG-IV): sequencing the most valuable type-strain genomes for metagenomic binning, comparative biology and taxonomic classification.</title>
        <authorList>
            <person name="Goeker M."/>
        </authorList>
    </citation>
    <scope>NUCLEOTIDE SEQUENCE [LARGE SCALE GENOMIC DNA]</scope>
    <source>
        <strain evidence="2 3">DSM 28287</strain>
    </source>
</reference>
<keyword evidence="1" id="KW-0732">Signal</keyword>
<evidence type="ECO:0000313" key="2">
    <source>
        <dbReference type="EMBL" id="TDP58070.1"/>
    </source>
</evidence>
<organism evidence="2 3">
    <name type="scientific">Aminicella lysinilytica</name>
    <dbReference type="NCBI Taxonomy" id="433323"/>
    <lineage>
        <taxon>Bacteria</taxon>
        <taxon>Bacillati</taxon>
        <taxon>Bacillota</taxon>
        <taxon>Clostridia</taxon>
        <taxon>Peptostreptococcales</taxon>
        <taxon>Anaerovoracaceae</taxon>
        <taxon>Aminicella</taxon>
    </lineage>
</organism>
<keyword evidence="3" id="KW-1185">Reference proteome</keyword>
<feature type="chain" id="PRO_5020801122" evidence="1">
    <location>
        <begin position="36"/>
        <end position="298"/>
    </location>
</feature>